<dbReference type="Gene3D" id="3.80.10.10">
    <property type="entry name" value="Ribonuclease Inhibitor"/>
    <property type="match status" value="1"/>
</dbReference>
<dbReference type="Proteomes" id="UP001295794">
    <property type="component" value="Unassembled WGS sequence"/>
</dbReference>
<dbReference type="EMBL" id="CAVNYO010000174">
    <property type="protein sequence ID" value="CAK5271575.1"/>
    <property type="molecule type" value="Genomic_DNA"/>
</dbReference>
<evidence type="ECO:0000313" key="3">
    <source>
        <dbReference type="Proteomes" id="UP001295794"/>
    </source>
</evidence>
<dbReference type="InterPro" id="IPR032675">
    <property type="entry name" value="LRR_dom_sf"/>
</dbReference>
<dbReference type="AlphaFoldDB" id="A0AAD2H9Z3"/>
<accession>A0AAD2H9Z3</accession>
<feature type="region of interest" description="Disordered" evidence="1">
    <location>
        <begin position="1"/>
        <end position="21"/>
    </location>
</feature>
<keyword evidence="3" id="KW-1185">Reference proteome</keyword>
<evidence type="ECO:0000313" key="2">
    <source>
        <dbReference type="EMBL" id="CAK5271575.1"/>
    </source>
</evidence>
<organism evidence="2 3">
    <name type="scientific">Mycena citricolor</name>
    <dbReference type="NCBI Taxonomy" id="2018698"/>
    <lineage>
        <taxon>Eukaryota</taxon>
        <taxon>Fungi</taxon>
        <taxon>Dikarya</taxon>
        <taxon>Basidiomycota</taxon>
        <taxon>Agaricomycotina</taxon>
        <taxon>Agaricomycetes</taxon>
        <taxon>Agaricomycetidae</taxon>
        <taxon>Agaricales</taxon>
        <taxon>Marasmiineae</taxon>
        <taxon>Mycenaceae</taxon>
        <taxon>Mycena</taxon>
    </lineage>
</organism>
<protein>
    <recommendedName>
        <fullName evidence="4">F-box domain-containing protein</fullName>
    </recommendedName>
</protein>
<comment type="caution">
    <text evidence="2">The sequence shown here is derived from an EMBL/GenBank/DDBJ whole genome shotgun (WGS) entry which is preliminary data.</text>
</comment>
<name>A0AAD2H9Z3_9AGAR</name>
<proteinExistence type="predicted"/>
<gene>
    <name evidence="2" type="ORF">MYCIT1_LOCUS16722</name>
</gene>
<evidence type="ECO:0008006" key="4">
    <source>
        <dbReference type="Google" id="ProtNLM"/>
    </source>
</evidence>
<evidence type="ECO:0000256" key="1">
    <source>
        <dbReference type="SAM" id="MobiDB-lite"/>
    </source>
</evidence>
<reference evidence="2" key="1">
    <citation type="submission" date="2023-11" db="EMBL/GenBank/DDBJ databases">
        <authorList>
            <person name="De Vega J J."/>
            <person name="De Vega J J."/>
        </authorList>
    </citation>
    <scope>NUCLEOTIDE SEQUENCE</scope>
</reference>
<sequence length="550" mass="61426">MTRASRMGYPSPTGPFGPPNYTHPMKPSPFVRLIRSNDPPSDEYLNSICSHIAPYESRLAEIDALMDERAALRACVDTHRGLASPLRRLPTELLETLFIACLPEKHNALLAMTECPLLLTHVCRRWRTVALALPRLWCSVHVPIVYLMYSEERRRLLRQWLERSRELPLSLSVRGVQPGSGLEEDEDEWVDENGCMTTGSKAAFRIVAKHTHRARRLELTHIDASDLEVEGSLPIDIANLEHLALNDLNSRWSSSTHFLPCVQGPSLRTLAVLGYSPLLVETLPLWSRCLVSVKLASLNTAEPQPTLALVFEILGELPQLRVLEANVNYDRTGLEGMPDTVRAPCLRTLAVLNDSTIATELLARLLTVLDCPELVSLTLPTDRSDIAEIPFSAFSVLGCRSPKLRELCTAPWFLPSDHMYGVLRLFPRIESLIFRCCIWDDADSHSCVVNVINVLGDDIASGSFSWPNLHTVVLEDCQDVPTHLWVDFLKLNSTAKTSLRRFSMTLDCEAPWRSRPLDLGPFVDAGIQVEVTYLGALGPSPFLGVEESTD</sequence>